<evidence type="ECO:0000256" key="2">
    <source>
        <dbReference type="SAM" id="MobiDB-lite"/>
    </source>
</evidence>
<dbReference type="PANTHER" id="PTHR45287:SF4">
    <property type="entry name" value="OS03G0691500 PROTEIN"/>
    <property type="match status" value="1"/>
</dbReference>
<feature type="coiled-coil region" evidence="1">
    <location>
        <begin position="636"/>
        <end position="663"/>
    </location>
</feature>
<sequence length="1067" mass="124029">MDKAHRELEETKAAMEKLTADFCAKSELSDTLKRAYDEQCGKLQEAKMQIERQAHELSEKSEEISSAGQMLKDLRLCLHEKDSALKHLSATNDQLRASWGEKLTTLEGENKDLATALSEANARTEEQVQKISIYEGELEKLKHLLLESQKKCSDAERKAEAAKELKMREQVVMELEKENGKVLEQLKWKSEQFRHLEDAKEKLQDQFQSATKEWQMEKSSLVDEIFSLQKNLESKTRVADDLSSCLQMCNQALAHEQSRRKMLEIQISESKATYENVLTEYEEARLTINKLAAKRDDEIASLRNILATKDTLLKDSDYRKADLEQENQELHKSLKELQEAQINEAGAGASLKNVRQKLRSLEHAHRECPAILKDKEAKWRSQTKKLEVELNDCLSKLSCSAERLQELQAELEATQSSLLQLKWENQELSVMLFVLLSKYSEVQSEFGRMQDEMEVCISEKLGQISFLKEQIKSKSGVLDQAKAEIEEECGTRKTLLERVEYLEATEQKYVLVQKELNGYKEMLEKSSSHVNHLKSQAVQRESCIREELRNISNALNAANSALAEKEQELYLVNFELKQCKSAAQQLEKSKLDAEIEMKLYHNECQSTRKELESALLARMEAEKAIKQERGYLLQTMEEKERKIEDFRKQISQMEEDLANKKSQALAQAELEAEVAVRKEKERCLRIVEDKDKRLEGIQKEFDLLMHELSRAEIAAAVTLQEERIHLIQLSNEKEEEIVTLRKQIISLEGEFSKSLEAAIALELADKQLEVDTLYEAFKKTAQAYVLDVQELEFEKLVIRTLEDGFEGLNQELKVQEEVSFDLRKCVIELQSELEIERSERERERIQMKDDLQNMRHNEENLKDEIKEFKQLEVDTLYEAFEKTTQAYVLVVQGLEFEKLVIRTLEDGFEGLKQELKVQEEVSFDLKKCVIELQSELEVERSDRERERIQMKDDLQNMRHNEENLKDEIKEFKRNTGQLHDVVEQLSSERHEVVLQMTEIADLVTELTCTDDEIRQRWLRIAHKIEISKESKGEALSFSRTEGENNLSMRNKVRAIPDRREPLKEYNS</sequence>
<feature type="coiled-coil region" evidence="1">
    <location>
        <begin position="103"/>
        <end position="213"/>
    </location>
</feature>
<reference evidence="3" key="1">
    <citation type="submission" date="2017-07" db="EMBL/GenBank/DDBJ databases">
        <title>Taro Niue Genome Assembly and Annotation.</title>
        <authorList>
            <person name="Atibalentja N."/>
            <person name="Keating K."/>
            <person name="Fields C.J."/>
        </authorList>
    </citation>
    <scope>NUCLEOTIDE SEQUENCE</scope>
    <source>
        <strain evidence="3">Niue_2</strain>
        <tissue evidence="3">Leaf</tissue>
    </source>
</reference>
<feature type="compositionally biased region" description="Polar residues" evidence="2">
    <location>
        <begin position="1037"/>
        <end position="1048"/>
    </location>
</feature>
<protein>
    <submittedName>
        <fullName evidence="3">Uncharacterized protein</fullName>
    </submittedName>
</protein>
<feature type="coiled-coil region" evidence="1">
    <location>
        <begin position="1"/>
        <end position="63"/>
    </location>
</feature>
<evidence type="ECO:0000256" key="1">
    <source>
        <dbReference type="SAM" id="Coils"/>
    </source>
</evidence>
<feature type="coiled-coil region" evidence="1">
    <location>
        <begin position="394"/>
        <end position="424"/>
    </location>
</feature>
<dbReference type="PANTHER" id="PTHR45287">
    <property type="entry name" value="OS03G0691500 PROTEIN"/>
    <property type="match status" value="1"/>
</dbReference>
<feature type="coiled-coil region" evidence="1">
    <location>
        <begin position="947"/>
        <end position="974"/>
    </location>
</feature>
<dbReference type="InterPro" id="IPR040262">
    <property type="entry name" value="At4g38062-like"/>
</dbReference>
<feature type="coiled-coil region" evidence="1">
    <location>
        <begin position="798"/>
        <end position="874"/>
    </location>
</feature>
<comment type="caution">
    <text evidence="3">The sequence shown here is derived from an EMBL/GenBank/DDBJ whole genome shotgun (WGS) entry which is preliminary data.</text>
</comment>
<dbReference type="EMBL" id="NMUH01003387">
    <property type="protein sequence ID" value="MQM05295.1"/>
    <property type="molecule type" value="Genomic_DNA"/>
</dbReference>
<organism evidence="3 4">
    <name type="scientific">Colocasia esculenta</name>
    <name type="common">Wild taro</name>
    <name type="synonym">Arum esculentum</name>
    <dbReference type="NCBI Taxonomy" id="4460"/>
    <lineage>
        <taxon>Eukaryota</taxon>
        <taxon>Viridiplantae</taxon>
        <taxon>Streptophyta</taxon>
        <taxon>Embryophyta</taxon>
        <taxon>Tracheophyta</taxon>
        <taxon>Spermatophyta</taxon>
        <taxon>Magnoliopsida</taxon>
        <taxon>Liliopsida</taxon>
        <taxon>Araceae</taxon>
        <taxon>Aroideae</taxon>
        <taxon>Colocasieae</taxon>
        <taxon>Colocasia</taxon>
    </lineage>
</organism>
<dbReference type="AlphaFoldDB" id="A0A843WL75"/>
<feature type="region of interest" description="Disordered" evidence="2">
    <location>
        <begin position="1034"/>
        <end position="1067"/>
    </location>
</feature>
<keyword evidence="1" id="KW-0175">Coiled coil</keyword>
<accession>A0A843WL75</accession>
<name>A0A843WL75_COLES</name>
<evidence type="ECO:0000313" key="4">
    <source>
        <dbReference type="Proteomes" id="UP000652761"/>
    </source>
</evidence>
<evidence type="ECO:0000313" key="3">
    <source>
        <dbReference type="EMBL" id="MQM05295.1"/>
    </source>
</evidence>
<proteinExistence type="predicted"/>
<keyword evidence="4" id="KW-1185">Reference proteome</keyword>
<dbReference type="OrthoDB" id="685795at2759"/>
<feature type="compositionally biased region" description="Basic and acidic residues" evidence="2">
    <location>
        <begin position="1054"/>
        <end position="1067"/>
    </location>
</feature>
<feature type="coiled-coil region" evidence="1">
    <location>
        <begin position="548"/>
        <end position="603"/>
    </location>
</feature>
<feature type="coiled-coil region" evidence="1">
    <location>
        <begin position="464"/>
        <end position="522"/>
    </location>
</feature>
<dbReference type="Proteomes" id="UP000652761">
    <property type="component" value="Unassembled WGS sequence"/>
</dbReference>
<gene>
    <name evidence="3" type="ORF">Taro_038108</name>
</gene>